<dbReference type="Gene3D" id="2.60.40.1180">
    <property type="entry name" value="Golgi alpha-mannosidase II"/>
    <property type="match status" value="1"/>
</dbReference>
<evidence type="ECO:0000256" key="4">
    <source>
        <dbReference type="ARBA" id="ARBA00023295"/>
    </source>
</evidence>
<comment type="caution">
    <text evidence="8">The sequence shown here is derived from an EMBL/GenBank/DDBJ whole genome shotgun (WGS) entry which is preliminary data.</text>
</comment>
<accession>A0A845AD88</accession>
<feature type="signal peptide" evidence="6">
    <location>
        <begin position="1"/>
        <end position="24"/>
    </location>
</feature>
<dbReference type="PANTHER" id="PTHR11452:SF36">
    <property type="entry name" value="ALPHA-GALACTOSIDASE"/>
    <property type="match status" value="1"/>
</dbReference>
<reference evidence="8 9" key="1">
    <citation type="submission" date="2019-12" db="EMBL/GenBank/DDBJ databases">
        <title>Genomic-based taxomic classification of the family Erythrobacteraceae.</title>
        <authorList>
            <person name="Xu L."/>
        </authorList>
    </citation>
    <scope>NUCLEOTIDE SEQUENCE [LARGE SCALE GENOMIC DNA]</scope>
    <source>
        <strain evidence="8 9">KEMB 9005-328</strain>
    </source>
</reference>
<evidence type="ECO:0000256" key="5">
    <source>
        <dbReference type="RuleBase" id="RU361168"/>
    </source>
</evidence>
<gene>
    <name evidence="8" type="ORF">GRI58_05220</name>
</gene>
<evidence type="ECO:0000313" key="9">
    <source>
        <dbReference type="Proteomes" id="UP000439780"/>
    </source>
</evidence>
<keyword evidence="4 5" id="KW-0326">Glycosidase</keyword>
<dbReference type="InterPro" id="IPR013780">
    <property type="entry name" value="Glyco_hydro_b"/>
</dbReference>
<dbReference type="InterPro" id="IPR017853">
    <property type="entry name" value="GH"/>
</dbReference>
<dbReference type="RefSeq" id="WP_160752520.1">
    <property type="nucleotide sequence ID" value="NZ_WTYA01000003.1"/>
</dbReference>
<evidence type="ECO:0000259" key="7">
    <source>
        <dbReference type="SMART" id="SM00776"/>
    </source>
</evidence>
<dbReference type="Gene3D" id="3.20.20.70">
    <property type="entry name" value="Aldolase class I"/>
    <property type="match status" value="1"/>
</dbReference>
<dbReference type="InterPro" id="IPR013222">
    <property type="entry name" value="Glyco_hyd_98_carb-bd"/>
</dbReference>
<dbReference type="Pfam" id="PF16499">
    <property type="entry name" value="Melibiase_2"/>
    <property type="match status" value="2"/>
</dbReference>
<dbReference type="Gene3D" id="2.60.120.1060">
    <property type="entry name" value="NPCBM/NEW2 domain"/>
    <property type="match status" value="1"/>
</dbReference>
<protein>
    <recommendedName>
        <fullName evidence="5">Alpha-galactosidase</fullName>
        <ecNumber evidence="5">3.2.1.22</ecNumber>
    </recommendedName>
    <alternativeName>
        <fullName evidence="5">Melibiase</fullName>
    </alternativeName>
</protein>
<dbReference type="AlphaFoldDB" id="A0A845AD88"/>
<dbReference type="SUPFAM" id="SSF51011">
    <property type="entry name" value="Glycosyl hydrolase domain"/>
    <property type="match status" value="1"/>
</dbReference>
<comment type="catalytic activity">
    <reaction evidence="5">
        <text>Hydrolysis of terminal, non-reducing alpha-D-galactose residues in alpha-D-galactosides, including galactose oligosaccharides, galactomannans and galactolipids.</text>
        <dbReference type="EC" id="3.2.1.22"/>
    </reaction>
</comment>
<organism evidence="8 9">
    <name type="scientific">Qipengyuania algicida</name>
    <dbReference type="NCBI Taxonomy" id="1836209"/>
    <lineage>
        <taxon>Bacteria</taxon>
        <taxon>Pseudomonadati</taxon>
        <taxon>Pseudomonadota</taxon>
        <taxon>Alphaproteobacteria</taxon>
        <taxon>Sphingomonadales</taxon>
        <taxon>Erythrobacteraceae</taxon>
        <taxon>Qipengyuania</taxon>
    </lineage>
</organism>
<dbReference type="InterPro" id="IPR013785">
    <property type="entry name" value="Aldolase_TIM"/>
</dbReference>
<dbReference type="OrthoDB" id="9807519at2"/>
<keyword evidence="9" id="KW-1185">Reference proteome</keyword>
<keyword evidence="3 5" id="KW-0378">Hydrolase</keyword>
<evidence type="ECO:0000313" key="8">
    <source>
        <dbReference type="EMBL" id="MXP28220.1"/>
    </source>
</evidence>
<dbReference type="EC" id="3.2.1.22" evidence="5"/>
<dbReference type="EMBL" id="WTYA01000003">
    <property type="protein sequence ID" value="MXP28220.1"/>
    <property type="molecule type" value="Genomic_DNA"/>
</dbReference>
<sequence length="636" mass="69048">MQRKHWKWAGAAAIALTLGASAIAGTGATDPLAPSGRWSANVSGNAPLPPMGWNSWNAFGSAIDERKLLASANIIRESGLQAKGYRYIDLDDGWWLKRRQSNGKIVIRSSEFPSALMPDGSTSFRPLTDTLHAMGFKAGIYSDIGRNSCAQLYSTDGVNQPVGTLAEREVGLFGHVDQDIRLYFADWGFDLIKVDACGIRALTPESKWVKSGQFRAMPPLVDSGSLGRTDIPAVRALYQSVATALAKYNPDGDYVYSLCLWGAADVRAWAKDVGNMSRTSDDIAPTWGRMLHSLDTAVRRPLYAHPGSWNDPDMLYIGTGDFDAEHLTAARSHFALWAMLDAPLMIGYDLRKADKPLLDIFGNTAIIAVDQDRAGNQAVLAFDSDDVQILVKTLASGKKAVAIFNRTAAPLEASLTASQLKFRPDADVSLTDLWTGEKRTFQDETNFKLTPRQTLIFTASGTRRLADGIYLSEEPGSVNPAADGVVVPQASPMIYRPIFWAGTHGTGEHPRYGGWGGAQADQTPFGEEIALGGKPFDTGIGILANSRLEVRNAGYRHFSAMVGVDDSARNRSQPVTFLVYGDGRLLARSQPQRFGQAPTRLTANVTGIKIIELVARTPKAERFPDPVAWGDAALTR</sequence>
<evidence type="ECO:0000256" key="1">
    <source>
        <dbReference type="ARBA" id="ARBA00009743"/>
    </source>
</evidence>
<dbReference type="PRINTS" id="PR00740">
    <property type="entry name" value="GLHYDRLASE27"/>
</dbReference>
<keyword evidence="2 6" id="KW-0732">Signal</keyword>
<dbReference type="Pfam" id="PF17801">
    <property type="entry name" value="Melibiase_C"/>
    <property type="match status" value="1"/>
</dbReference>
<dbReference type="GO" id="GO:0004557">
    <property type="term" value="F:alpha-galactosidase activity"/>
    <property type="evidence" value="ECO:0007669"/>
    <property type="project" value="UniProtKB-EC"/>
</dbReference>
<evidence type="ECO:0000256" key="2">
    <source>
        <dbReference type="ARBA" id="ARBA00022729"/>
    </source>
</evidence>
<name>A0A845AD88_9SPHN</name>
<dbReference type="PANTHER" id="PTHR11452">
    <property type="entry name" value="ALPHA-GALACTOSIDASE/ALPHA-N-ACETYLGALACTOSAMINIDASE"/>
    <property type="match status" value="1"/>
</dbReference>
<dbReference type="InterPro" id="IPR002241">
    <property type="entry name" value="Glyco_hydro_27"/>
</dbReference>
<feature type="domain" description="Glycosyl hydrolase family 98 putative carbohydrate-binding module" evidence="7">
    <location>
        <begin position="490"/>
        <end position="636"/>
    </location>
</feature>
<proteinExistence type="inferred from homology"/>
<evidence type="ECO:0000256" key="3">
    <source>
        <dbReference type="ARBA" id="ARBA00022801"/>
    </source>
</evidence>
<dbReference type="Proteomes" id="UP000439780">
    <property type="component" value="Unassembled WGS sequence"/>
</dbReference>
<dbReference type="SMART" id="SM00776">
    <property type="entry name" value="NPCBM"/>
    <property type="match status" value="1"/>
</dbReference>
<feature type="chain" id="PRO_5032548025" description="Alpha-galactosidase" evidence="6">
    <location>
        <begin position="25"/>
        <end position="636"/>
    </location>
</feature>
<dbReference type="Pfam" id="PF08305">
    <property type="entry name" value="NPCBM"/>
    <property type="match status" value="1"/>
</dbReference>
<dbReference type="InterPro" id="IPR041233">
    <property type="entry name" value="Melibiase_C"/>
</dbReference>
<dbReference type="InterPro" id="IPR038637">
    <property type="entry name" value="NPCBM_sf"/>
</dbReference>
<keyword evidence="5" id="KW-1015">Disulfide bond</keyword>
<evidence type="ECO:0000256" key="6">
    <source>
        <dbReference type="SAM" id="SignalP"/>
    </source>
</evidence>
<dbReference type="CDD" id="cd14792">
    <property type="entry name" value="GH27"/>
    <property type="match status" value="1"/>
</dbReference>
<dbReference type="SUPFAM" id="SSF49785">
    <property type="entry name" value="Galactose-binding domain-like"/>
    <property type="match status" value="1"/>
</dbReference>
<comment type="similarity">
    <text evidence="1 5">Belongs to the glycosyl hydrolase 27 family.</text>
</comment>
<dbReference type="InterPro" id="IPR008979">
    <property type="entry name" value="Galactose-bd-like_sf"/>
</dbReference>
<dbReference type="GO" id="GO:0005975">
    <property type="term" value="P:carbohydrate metabolic process"/>
    <property type="evidence" value="ECO:0007669"/>
    <property type="project" value="InterPro"/>
</dbReference>
<dbReference type="SUPFAM" id="SSF51445">
    <property type="entry name" value="(Trans)glycosidases"/>
    <property type="match status" value="1"/>
</dbReference>